<organism evidence="2">
    <name type="scientific">Cladocopium goreaui</name>
    <dbReference type="NCBI Taxonomy" id="2562237"/>
    <lineage>
        <taxon>Eukaryota</taxon>
        <taxon>Sar</taxon>
        <taxon>Alveolata</taxon>
        <taxon>Dinophyceae</taxon>
        <taxon>Suessiales</taxon>
        <taxon>Symbiodiniaceae</taxon>
        <taxon>Cladocopium</taxon>
    </lineage>
</organism>
<feature type="region of interest" description="Disordered" evidence="1">
    <location>
        <begin position="1350"/>
        <end position="1374"/>
    </location>
</feature>
<dbReference type="Proteomes" id="UP001152797">
    <property type="component" value="Unassembled WGS sequence"/>
</dbReference>
<feature type="region of interest" description="Disordered" evidence="1">
    <location>
        <begin position="1312"/>
        <end position="1332"/>
    </location>
</feature>
<feature type="compositionally biased region" description="Basic and acidic residues" evidence="1">
    <location>
        <begin position="1171"/>
        <end position="1180"/>
    </location>
</feature>
<reference evidence="2" key="1">
    <citation type="submission" date="2022-10" db="EMBL/GenBank/DDBJ databases">
        <authorList>
            <person name="Chen Y."/>
            <person name="Dougan E. K."/>
            <person name="Chan C."/>
            <person name="Rhodes N."/>
            <person name="Thang M."/>
        </authorList>
    </citation>
    <scope>NUCLEOTIDE SEQUENCE</scope>
</reference>
<feature type="compositionally biased region" description="Basic and acidic residues" evidence="1">
    <location>
        <begin position="1205"/>
        <end position="1217"/>
    </location>
</feature>
<name>A0A9P1BZX6_9DINO</name>
<dbReference type="EMBL" id="CAMXCT020000725">
    <property type="protein sequence ID" value="CAL1135934.1"/>
    <property type="molecule type" value="Genomic_DNA"/>
</dbReference>
<reference evidence="3" key="2">
    <citation type="submission" date="2024-04" db="EMBL/GenBank/DDBJ databases">
        <authorList>
            <person name="Chen Y."/>
            <person name="Shah S."/>
            <person name="Dougan E. K."/>
            <person name="Thang M."/>
            <person name="Chan C."/>
        </authorList>
    </citation>
    <scope>NUCLEOTIDE SEQUENCE [LARGE SCALE GENOMIC DNA]</scope>
</reference>
<gene>
    <name evidence="2" type="ORF">C1SCF055_LOCUS10240</name>
</gene>
<feature type="region of interest" description="Disordered" evidence="1">
    <location>
        <begin position="550"/>
        <end position="689"/>
    </location>
</feature>
<proteinExistence type="predicted"/>
<evidence type="ECO:0000313" key="4">
    <source>
        <dbReference type="Proteomes" id="UP001152797"/>
    </source>
</evidence>
<dbReference type="EMBL" id="CAMXCT030000725">
    <property type="protein sequence ID" value="CAL4769871.1"/>
    <property type="molecule type" value="Genomic_DNA"/>
</dbReference>
<protein>
    <submittedName>
        <fullName evidence="2">Uncharacterized protein</fullName>
    </submittedName>
</protein>
<keyword evidence="4" id="KW-1185">Reference proteome</keyword>
<feature type="compositionally biased region" description="Basic residues" evidence="1">
    <location>
        <begin position="617"/>
        <end position="647"/>
    </location>
</feature>
<evidence type="ECO:0000313" key="2">
    <source>
        <dbReference type="EMBL" id="CAI3982559.1"/>
    </source>
</evidence>
<feature type="region of interest" description="Disordered" evidence="1">
    <location>
        <begin position="1171"/>
        <end position="1217"/>
    </location>
</feature>
<feature type="compositionally biased region" description="Basic and acidic residues" evidence="1">
    <location>
        <begin position="648"/>
        <end position="658"/>
    </location>
</feature>
<comment type="caution">
    <text evidence="2">The sequence shown here is derived from an EMBL/GenBank/DDBJ whole genome shotgun (WGS) entry which is preliminary data.</text>
</comment>
<dbReference type="EMBL" id="CAMXCT010000725">
    <property type="protein sequence ID" value="CAI3982559.1"/>
    <property type="molecule type" value="Genomic_DNA"/>
</dbReference>
<feature type="region of interest" description="Disordered" evidence="1">
    <location>
        <begin position="770"/>
        <end position="836"/>
    </location>
</feature>
<feature type="region of interest" description="Disordered" evidence="1">
    <location>
        <begin position="333"/>
        <end position="376"/>
    </location>
</feature>
<feature type="compositionally biased region" description="Basic and acidic residues" evidence="1">
    <location>
        <begin position="333"/>
        <end position="343"/>
    </location>
</feature>
<sequence>MSGALEKQIRTSQKFLGTVRHLPSFAEARDKQADSLWKKLSRTPVPVETAAALVDLLDSAIWGPHVDTLKSAVTLVDDGMQRKNVPLQDYLALPHYLTTGLWKSLAEDSKSLALEKLCKHCRQLGLSNASELTQAMILTLVFDLDGHLLGTEQWQVTLREKSNVQKFLKQAIPPSSKKPEDCSSDHLTRAFGTDSPVPCQRPYEHLQQRAKDWPMRSTHRFAQGVSAASGSVPAPAKREDAADLFQHMGNFVAGFLHGQKPTEGVSLPGFQMTNKSPHSVAPTVPVLALEDKKDVDMTAVVVPASEPQTEEKKVEANATGKDAVTATLAALRGDVKTPDEKPKKSVKKAGLKRPASSKVIKHRPAAALRRPAAATVEGETRDARRLRLIQERVPKELQVKFRGLALLRGAISHVEMSIALPPPTRRFCAPTWSNLLRGDALCVATSYAEVELLRGAISYVEKTIALPPPTRRESPYVELSPTWRCPLLCHLLRGGRAPTWSYLLRGDDHCVATSYAEGELLRGAISYVEMSIALPPPTRRSAWRMERAAASRLFRSPPKPRDPTPESSDEESVPQSPAASKSARGRSKSRRERSSRGDHGHKKSNRDPSYSYNKRCDARRRRREDRHERRRRTHQRRRERRGSRDKRRRSDSSEKDAAKPVAAAPQASRSQALEPTGKAAKGGTKKCPHCWSEITSQPSGRAQHQWSNRTCLQWQFYNQMAADVKEKDSDLAWVKAGKDAAALYAKRRWLPAPSHAFDMAPPPPVIPKPRSAPAVLRSRSMVKAAAPQDETEEIVVEEPPPPRQSLPQGPTGSTQPKNCPMQSQGTSAASGSTGSSVPVARLRSLRDQIQALFGLPDTNALCEWTHLYEDVSEVLTAVEVKCAQRPGAEDAEVQILRLKSLLSVVMQWPRYWQHWDDDDYLKVRCGRYALERWTRQPEEEETLSAAEKYRAVADHLQAMRNIRELPEGTWIYTALAEVQRLQEAAWACVRLTRGQIGVWICLCERCNVAMAEPSGVVSAQCCCCLCGLWYDGTAGRQHGQKFTCHPCGTADRQLRRNLGSKSEVEELPHEEQMQFFRRLQEEKKQGGKYLSWKTIRAQLIAMVTTRHITSASTSVETEELPLSVWTTRGWEKDVVENCPREWSEELKTYVYKVPTKKSLWRETHERVSERILRQEREAAKTKGKKGKRVEGEEELDLPEAAAGPDEGKQTKKDEKSAEVALRKAKAGNAKKNMLACNKAVDVPEEIGTAAKHALDSLQRWTAAAKAMLQQAESDSAQAGEVELPSLPYESADVKTLHQTCVEVIKNLKSHMPVPKAKRQRPSAKMPLMGTPRMAPPLTMLLQRLLQRRDSAGNPREAALHHVEEHERPSASRTFSTPNIPVDCWLNLEMPKGSALKHLESYHITGDKLRLHYKKKNVGRFYDIAELLKQPRATENAHPRDAQVAGAKAGEAPRAREATEGIQVSSQEDGGPVVTASASVRDGTTIKLPCMSLPALIEAKAQACPLYKESLRRACQKQRGELTLLCYADEVTGGNVLSAPQSRKANVVYLSWLECPLLHLESQWLTASVCRSSDIAKMQGGMAGLLTALLTSFKEECQNGFPIAWGPEDVDLIQIKEVLLLADAEAIRSASGCKGSAGIKPCIHCLNVCALGKAPEAESHVDISSCDVPKFWAQTSESIAAAADLLHNAPTISKRKDLEKVLGWNWENFQAGPLLAPELREWVKIENVLYDSMHIFFHNGQISQVLGQWWTLMQVEGTVTLKELQRYADMWSPVVGSPAASGPKPASYFSERLWKKDGDFRGDADAAAATLSLVVAFCEEILGALPHLRPYIEALQCLQEVIGCVWACKICPSQASNLSVLQQKHFQKYKEAWTAAGMRPKWHYGLHLEKQILRCGMLLDTFTLERKHKFFKKLTTGNWGFAPCFAESALLELSTADLQEGHEPNWLDAALLGSTGIQNFPGLSNPCQTSTTLILKGVKYTRNQYVILSPTCACQVQAAVQTADTNFFLLVEMLKPIQLTPKYRTRWQRQKVNALVKSEDLNKSIRVMYYRIEDDRTVSLLS</sequence>
<feature type="compositionally biased region" description="Polar residues" evidence="1">
    <location>
        <begin position="805"/>
        <end position="821"/>
    </location>
</feature>
<evidence type="ECO:0000256" key="1">
    <source>
        <dbReference type="SAM" id="MobiDB-lite"/>
    </source>
</evidence>
<accession>A0A9P1BZX6</accession>
<feature type="region of interest" description="Disordered" evidence="1">
    <location>
        <begin position="1431"/>
        <end position="1453"/>
    </location>
</feature>
<feature type="compositionally biased region" description="Basic and acidic residues" evidence="1">
    <location>
        <begin position="1357"/>
        <end position="1369"/>
    </location>
</feature>
<feature type="compositionally biased region" description="Low complexity" evidence="1">
    <location>
        <begin position="365"/>
        <end position="374"/>
    </location>
</feature>
<feature type="compositionally biased region" description="Low complexity" evidence="1">
    <location>
        <begin position="822"/>
        <end position="836"/>
    </location>
</feature>
<evidence type="ECO:0000313" key="3">
    <source>
        <dbReference type="EMBL" id="CAL1135934.1"/>
    </source>
</evidence>